<accession>A0A915C1E9</accession>
<dbReference type="WBParaSite" id="PgR073_g039_t05">
    <property type="protein sequence ID" value="PgR073_g039_t05"/>
    <property type="gene ID" value="PgR073_g039"/>
</dbReference>
<dbReference type="Proteomes" id="UP000887569">
    <property type="component" value="Unplaced"/>
</dbReference>
<reference evidence="2 3" key="1">
    <citation type="submission" date="2022-11" db="UniProtKB">
        <authorList>
            <consortium name="WormBaseParasite"/>
        </authorList>
    </citation>
    <scope>IDENTIFICATION</scope>
</reference>
<dbReference type="AlphaFoldDB" id="A0A915C1E9"/>
<dbReference type="WBParaSite" id="PgR073_g039_t06">
    <property type="protein sequence ID" value="PgR073_g039_t06"/>
    <property type="gene ID" value="PgR073_g039"/>
</dbReference>
<keyword evidence="1" id="KW-1185">Reference proteome</keyword>
<dbReference type="WBParaSite" id="PgR073_g039_t04">
    <property type="protein sequence ID" value="PgR073_g039_t04"/>
    <property type="gene ID" value="PgR073_g039"/>
</dbReference>
<evidence type="ECO:0000313" key="2">
    <source>
        <dbReference type="WBParaSite" id="PgR073_g039_t04"/>
    </source>
</evidence>
<organism evidence="1 3">
    <name type="scientific">Parascaris univalens</name>
    <name type="common">Nematode worm</name>
    <dbReference type="NCBI Taxonomy" id="6257"/>
    <lineage>
        <taxon>Eukaryota</taxon>
        <taxon>Metazoa</taxon>
        <taxon>Ecdysozoa</taxon>
        <taxon>Nematoda</taxon>
        <taxon>Chromadorea</taxon>
        <taxon>Rhabditida</taxon>
        <taxon>Spirurina</taxon>
        <taxon>Ascaridomorpha</taxon>
        <taxon>Ascaridoidea</taxon>
        <taxon>Ascarididae</taxon>
        <taxon>Parascaris</taxon>
    </lineage>
</organism>
<protein>
    <submittedName>
        <fullName evidence="2 3">Ovule protein</fullName>
    </submittedName>
</protein>
<proteinExistence type="predicted"/>
<sequence>MTLWYHVFALHLLHDLLYTCISHAYLFSCLFSNSSSVITKTGAEKSGECKLHHITSPPHLTYINLAISQLGYISRLDLQTFKGDEEEVAYLAIILYSLLFHS</sequence>
<name>A0A915C1E9_PARUN</name>
<dbReference type="WBParaSite" id="PgR073_g039_t07">
    <property type="protein sequence ID" value="PgR073_g039_t07"/>
    <property type="gene ID" value="PgR073_g039"/>
</dbReference>
<dbReference type="WBParaSite" id="PgR073_g039_t08">
    <property type="protein sequence ID" value="PgR073_g039_t08"/>
    <property type="gene ID" value="PgR073_g039"/>
</dbReference>
<evidence type="ECO:0000313" key="3">
    <source>
        <dbReference type="WBParaSite" id="PgR073_g039_t05"/>
    </source>
</evidence>
<evidence type="ECO:0000313" key="1">
    <source>
        <dbReference type="Proteomes" id="UP000887569"/>
    </source>
</evidence>